<dbReference type="PRINTS" id="PR00766">
    <property type="entry name" value="CUDAOXIDASE"/>
</dbReference>
<keyword evidence="5 8" id="KW-0186">Copper</keyword>
<comment type="PTM">
    <text evidence="7 8">Topaquinone (TPQ) is generated by copper-dependent autoxidation of a specific tyrosyl residue.</text>
</comment>
<protein>
    <recommendedName>
        <fullName evidence="8">Amine oxidase</fullName>
        <ecNumber evidence="8">1.4.3.-</ecNumber>
    </recommendedName>
</protein>
<dbReference type="GO" id="GO:0048038">
    <property type="term" value="F:quinone binding"/>
    <property type="evidence" value="ECO:0007669"/>
    <property type="project" value="InterPro"/>
</dbReference>
<feature type="domain" description="Copper amine oxidase catalytic" evidence="9">
    <location>
        <begin position="287"/>
        <end position="692"/>
    </location>
</feature>
<dbReference type="PROSITE" id="PS01164">
    <property type="entry name" value="COPPER_AMINE_OXID_1"/>
    <property type="match status" value="1"/>
</dbReference>
<accession>A0A7S4B8X2</accession>
<evidence type="ECO:0000256" key="1">
    <source>
        <dbReference type="ARBA" id="ARBA00007983"/>
    </source>
</evidence>
<feature type="active site" description="Schiff-base intermediate with substrate; via topaquinone" evidence="6">
    <location>
        <position position="439"/>
    </location>
</feature>
<feature type="active site" description="Proton acceptor" evidence="6">
    <location>
        <position position="345"/>
    </location>
</feature>
<dbReference type="PANTHER" id="PTHR10638:SF20">
    <property type="entry name" value="AMINE OXIDASE"/>
    <property type="match status" value="1"/>
</dbReference>
<reference evidence="10" key="1">
    <citation type="submission" date="2021-01" db="EMBL/GenBank/DDBJ databases">
        <authorList>
            <person name="Corre E."/>
            <person name="Pelletier E."/>
            <person name="Niang G."/>
            <person name="Scheremetjew M."/>
            <person name="Finn R."/>
            <person name="Kale V."/>
            <person name="Holt S."/>
            <person name="Cochrane G."/>
            <person name="Meng A."/>
            <person name="Brown T."/>
            <person name="Cohen L."/>
        </authorList>
    </citation>
    <scope>NUCLEOTIDE SEQUENCE</scope>
    <source>
        <strain evidence="10">CCMP645</strain>
    </source>
</reference>
<evidence type="ECO:0000256" key="8">
    <source>
        <dbReference type="RuleBase" id="RU000672"/>
    </source>
</evidence>
<organism evidence="10">
    <name type="scientific">Chrysotila carterae</name>
    <name type="common">Marine alga</name>
    <name type="synonym">Syracosphaera carterae</name>
    <dbReference type="NCBI Taxonomy" id="13221"/>
    <lineage>
        <taxon>Eukaryota</taxon>
        <taxon>Haptista</taxon>
        <taxon>Haptophyta</taxon>
        <taxon>Prymnesiophyceae</taxon>
        <taxon>Isochrysidales</taxon>
        <taxon>Isochrysidaceae</taxon>
        <taxon>Chrysotila</taxon>
    </lineage>
</organism>
<dbReference type="Gene3D" id="3.10.450.40">
    <property type="match status" value="2"/>
</dbReference>
<dbReference type="GO" id="GO:0005507">
    <property type="term" value="F:copper ion binding"/>
    <property type="evidence" value="ECO:0007669"/>
    <property type="project" value="InterPro"/>
</dbReference>
<evidence type="ECO:0000256" key="6">
    <source>
        <dbReference type="PIRSR" id="PIRSR600269-50"/>
    </source>
</evidence>
<comment type="similarity">
    <text evidence="1 8">Belongs to the copper/topaquinone oxidase family.</text>
</comment>
<feature type="modified residue" description="2',4',5'-topaquinone" evidence="7">
    <location>
        <position position="439"/>
    </location>
</feature>
<dbReference type="InterPro" id="IPR000269">
    <property type="entry name" value="Cu_amine_oxidase"/>
</dbReference>
<dbReference type="InterPro" id="IPR016182">
    <property type="entry name" value="Cu_amine_oxidase_N-reg"/>
</dbReference>
<sequence>MPAVETDMVGPFRKVDFLSGTSAVELIEPPKDVAQRFLNGDGPAPPRFARVTLVRGSADPPDVMEYKVGPILGCGTAGCDTASLETATIEPMLAPGAVPFQKRPYELSDSAVNDLALGALSELRALLVAATGPVWDIIPDCDECHAPGMGHIQALPFNDFTSSSTDRISIVRFFWYQSRDQLQAMWLHPMPIHFRFSQPSADASAFRLFDFVFCSQGPFASAAAVAAAFESGAIDMCHIAPLIGVDGVAGAWDVPGPAVGETGRPGLVPQPPRSRRFSLGSDVGGNNGRSVSWMGWDFFATVRPSTGLAAMDLRFKGKRVAYELAHSEAVAMYSGNAVDQVFYLDSAYSMVQLSGGLMPGVDCPTDAAYLNATSWAYFDAANFSLGSDVSRAFPLRAACIFERVSDATVWRHTQFVDHTPDGAGAPSLVVRAVATVGNYDYITEFEFATDGSVEVSMIFAGYMETRYYLPDGVSNYETKLGAVVHDKLVAPLHSHFANFKVDLDVVGHVNSVQKTEAKAGKLAGVPLNTANGEIVTKYVESSILEVEGTEASTCVPDVRHPAVWTFINEAERSADLGLAPGYAILPGATVAQALPDDHPFVKAAEFTKYTIAVTKRKEDEARASSVYDLYAPGEPIVSFDSFLDGESIRNEDLVAWVTIAKEHVPRTEDVPLITNFGTSFGLKPWNMFDKNAGMDVQRSAPVK</sequence>
<dbReference type="AlphaFoldDB" id="A0A7S4B8X2"/>
<evidence type="ECO:0000256" key="5">
    <source>
        <dbReference type="ARBA" id="ARBA00023008"/>
    </source>
</evidence>
<dbReference type="GO" id="GO:0008131">
    <property type="term" value="F:primary methylamine oxidase activity"/>
    <property type="evidence" value="ECO:0007669"/>
    <property type="project" value="InterPro"/>
</dbReference>
<comment type="cofactor">
    <cofactor evidence="8">
        <name>Cu cation</name>
        <dbReference type="ChEBI" id="CHEBI:23378"/>
    </cofactor>
    <text evidence="8">Contains 1 topaquinone per subunit.</text>
</comment>
<evidence type="ECO:0000313" key="10">
    <source>
        <dbReference type="EMBL" id="CAE0758245.1"/>
    </source>
</evidence>
<evidence type="ECO:0000256" key="3">
    <source>
        <dbReference type="ARBA" id="ARBA00022772"/>
    </source>
</evidence>
<proteinExistence type="inferred from homology"/>
<dbReference type="EC" id="1.4.3.-" evidence="8"/>
<dbReference type="InterPro" id="IPR036460">
    <property type="entry name" value="Cu_amine_oxidase_C_sf"/>
</dbReference>
<dbReference type="EMBL" id="HBIZ01017392">
    <property type="protein sequence ID" value="CAE0758245.1"/>
    <property type="molecule type" value="Transcribed_RNA"/>
</dbReference>
<dbReference type="GO" id="GO:0009308">
    <property type="term" value="P:amine metabolic process"/>
    <property type="evidence" value="ECO:0007669"/>
    <property type="project" value="UniProtKB-UniRule"/>
</dbReference>
<dbReference type="Gene3D" id="2.70.98.20">
    <property type="entry name" value="Copper amine oxidase, catalytic domain"/>
    <property type="match status" value="1"/>
</dbReference>
<keyword evidence="4 8" id="KW-0560">Oxidoreductase</keyword>
<gene>
    <name evidence="10" type="ORF">PCAR00345_LOCUS10839</name>
</gene>
<evidence type="ECO:0000259" key="9">
    <source>
        <dbReference type="Pfam" id="PF01179"/>
    </source>
</evidence>
<dbReference type="GO" id="GO:0005886">
    <property type="term" value="C:plasma membrane"/>
    <property type="evidence" value="ECO:0007669"/>
    <property type="project" value="TreeGrafter"/>
</dbReference>
<keyword evidence="3 6" id="KW-0801">TPQ</keyword>
<name>A0A7S4B8X2_CHRCT</name>
<dbReference type="PANTHER" id="PTHR10638">
    <property type="entry name" value="COPPER AMINE OXIDASE"/>
    <property type="match status" value="1"/>
</dbReference>
<dbReference type="SUPFAM" id="SSF54416">
    <property type="entry name" value="Amine oxidase N-terminal region"/>
    <property type="match status" value="1"/>
</dbReference>
<evidence type="ECO:0000256" key="7">
    <source>
        <dbReference type="PIRSR" id="PIRSR600269-51"/>
    </source>
</evidence>
<evidence type="ECO:0000256" key="2">
    <source>
        <dbReference type="ARBA" id="ARBA00022723"/>
    </source>
</evidence>
<dbReference type="SUPFAM" id="SSF49998">
    <property type="entry name" value="Amine oxidase catalytic domain"/>
    <property type="match status" value="1"/>
</dbReference>
<dbReference type="InterPro" id="IPR015798">
    <property type="entry name" value="Cu_amine_oxidase_C"/>
</dbReference>
<dbReference type="Pfam" id="PF01179">
    <property type="entry name" value="Cu_amine_oxid"/>
    <property type="match status" value="1"/>
</dbReference>
<evidence type="ECO:0000256" key="4">
    <source>
        <dbReference type="ARBA" id="ARBA00023002"/>
    </source>
</evidence>
<keyword evidence="2 8" id="KW-0479">Metal-binding</keyword>
<dbReference type="InterPro" id="IPR049948">
    <property type="entry name" value="Cu_Am_ox_TPQ-bd"/>
</dbReference>